<name>A0A2U2X339_9FLAO</name>
<comment type="caution">
    <text evidence="4">The sequence shown here is derived from an EMBL/GenBank/DDBJ whole genome shotgun (WGS) entry which is preliminary data.</text>
</comment>
<dbReference type="Proteomes" id="UP000245375">
    <property type="component" value="Unassembled WGS sequence"/>
</dbReference>
<protein>
    <submittedName>
        <fullName evidence="4">GNAT family N-acetyltransferase</fullName>
    </submittedName>
</protein>
<reference evidence="4" key="1">
    <citation type="submission" date="2018-05" db="EMBL/GenBank/DDBJ databases">
        <title>Algibacter marinivivus sp. nov., isolated from sample around a algae.</title>
        <authorList>
            <person name="Zhong X."/>
        </authorList>
    </citation>
    <scope>NUCLEOTIDE SEQUENCE [LARGE SCALE GENOMIC DNA]</scope>
    <source>
        <strain evidence="4">ZY111</strain>
    </source>
</reference>
<keyword evidence="5" id="KW-1185">Reference proteome</keyword>
<dbReference type="Gene3D" id="3.40.630.30">
    <property type="match status" value="1"/>
</dbReference>
<dbReference type="InterPro" id="IPR000182">
    <property type="entry name" value="GNAT_dom"/>
</dbReference>
<keyword evidence="2" id="KW-0012">Acyltransferase</keyword>
<dbReference type="SUPFAM" id="SSF55729">
    <property type="entry name" value="Acyl-CoA N-acyltransferases (Nat)"/>
    <property type="match status" value="1"/>
</dbReference>
<reference evidence="4" key="2">
    <citation type="submission" date="2018-05" db="EMBL/GenBank/DDBJ databases">
        <authorList>
            <person name="Lanie J.A."/>
            <person name="Ng W.-L."/>
            <person name="Kazmierczak K.M."/>
            <person name="Andrzejewski T.M."/>
            <person name="Davidsen T.M."/>
            <person name="Wayne K.J."/>
            <person name="Tettelin H."/>
            <person name="Glass J.I."/>
            <person name="Rusch D."/>
            <person name="Podicherti R."/>
            <person name="Tsui H.-C.T."/>
            <person name="Winkler M.E."/>
        </authorList>
    </citation>
    <scope>NUCLEOTIDE SEQUENCE [LARGE SCALE GENOMIC DNA]</scope>
    <source>
        <strain evidence="4">ZY111</strain>
    </source>
</reference>
<dbReference type="Pfam" id="PF00583">
    <property type="entry name" value="Acetyltransf_1"/>
    <property type="match status" value="1"/>
</dbReference>
<dbReference type="PANTHER" id="PTHR43420">
    <property type="entry name" value="ACETYLTRANSFERASE"/>
    <property type="match status" value="1"/>
</dbReference>
<evidence type="ECO:0000259" key="3">
    <source>
        <dbReference type="PROSITE" id="PS51186"/>
    </source>
</evidence>
<dbReference type="OrthoDB" id="9792929at2"/>
<proteinExistence type="predicted"/>
<accession>A0A2U2X339</accession>
<sequence>MVITKASVKQLDHLVPLFDCYRQFYRQPTDIKRVQSFLKERLTKKDSVIFIAYIDDVPVGFAQLYFLFSSVSMQPMYLLNDLYIDSNYRNKSIGTALINKAKALCREKNYKGLIIQTESNNPAQHLYQREGFVLDEDLSFFWKVD</sequence>
<evidence type="ECO:0000313" key="4">
    <source>
        <dbReference type="EMBL" id="PWH82187.1"/>
    </source>
</evidence>
<organism evidence="4 5">
    <name type="scientific">Algibacter marinivivus</name>
    <dbReference type="NCBI Taxonomy" id="2100723"/>
    <lineage>
        <taxon>Bacteria</taxon>
        <taxon>Pseudomonadati</taxon>
        <taxon>Bacteroidota</taxon>
        <taxon>Flavobacteriia</taxon>
        <taxon>Flavobacteriales</taxon>
        <taxon>Flavobacteriaceae</taxon>
        <taxon>Algibacter</taxon>
    </lineage>
</organism>
<evidence type="ECO:0000256" key="1">
    <source>
        <dbReference type="ARBA" id="ARBA00022679"/>
    </source>
</evidence>
<dbReference type="GO" id="GO:0016747">
    <property type="term" value="F:acyltransferase activity, transferring groups other than amino-acyl groups"/>
    <property type="evidence" value="ECO:0007669"/>
    <property type="project" value="InterPro"/>
</dbReference>
<dbReference type="EMBL" id="QFRI01000003">
    <property type="protein sequence ID" value="PWH82187.1"/>
    <property type="molecule type" value="Genomic_DNA"/>
</dbReference>
<evidence type="ECO:0000256" key="2">
    <source>
        <dbReference type="ARBA" id="ARBA00023315"/>
    </source>
</evidence>
<dbReference type="InterPro" id="IPR016181">
    <property type="entry name" value="Acyl_CoA_acyltransferase"/>
</dbReference>
<dbReference type="CDD" id="cd04301">
    <property type="entry name" value="NAT_SF"/>
    <property type="match status" value="1"/>
</dbReference>
<gene>
    <name evidence="4" type="ORF">DIS18_12760</name>
</gene>
<dbReference type="AlphaFoldDB" id="A0A2U2X339"/>
<dbReference type="InterPro" id="IPR050680">
    <property type="entry name" value="YpeA/RimI_acetyltransf"/>
</dbReference>
<dbReference type="PROSITE" id="PS51186">
    <property type="entry name" value="GNAT"/>
    <property type="match status" value="1"/>
</dbReference>
<evidence type="ECO:0000313" key="5">
    <source>
        <dbReference type="Proteomes" id="UP000245375"/>
    </source>
</evidence>
<dbReference type="RefSeq" id="WP_109353525.1">
    <property type="nucleotide sequence ID" value="NZ_QFRI01000003.1"/>
</dbReference>
<keyword evidence="1 4" id="KW-0808">Transferase</keyword>
<feature type="domain" description="N-acetyltransferase" evidence="3">
    <location>
        <begin position="1"/>
        <end position="145"/>
    </location>
</feature>